<dbReference type="EMBL" id="CVRI01000004">
    <property type="protein sequence ID" value="CRK87433.1"/>
    <property type="molecule type" value="Genomic_DNA"/>
</dbReference>
<accession>A0A1J1HMH2</accession>
<organism evidence="1 2">
    <name type="scientific">Clunio marinus</name>
    <dbReference type="NCBI Taxonomy" id="568069"/>
    <lineage>
        <taxon>Eukaryota</taxon>
        <taxon>Metazoa</taxon>
        <taxon>Ecdysozoa</taxon>
        <taxon>Arthropoda</taxon>
        <taxon>Hexapoda</taxon>
        <taxon>Insecta</taxon>
        <taxon>Pterygota</taxon>
        <taxon>Neoptera</taxon>
        <taxon>Endopterygota</taxon>
        <taxon>Diptera</taxon>
        <taxon>Nematocera</taxon>
        <taxon>Chironomoidea</taxon>
        <taxon>Chironomidae</taxon>
        <taxon>Clunio</taxon>
    </lineage>
</organism>
<keyword evidence="2" id="KW-1185">Reference proteome</keyword>
<evidence type="ECO:0000313" key="1">
    <source>
        <dbReference type="EMBL" id="CRK87433.1"/>
    </source>
</evidence>
<protein>
    <submittedName>
        <fullName evidence="1">CLUMA_CG001234, isoform A</fullName>
    </submittedName>
</protein>
<evidence type="ECO:0000313" key="2">
    <source>
        <dbReference type="Proteomes" id="UP000183832"/>
    </source>
</evidence>
<sequence>MSALERIIDPHHIFLIRSWQHSNDETFKHIQLNYIASFSKHCCGKVFFYFDIHTFAEPAHHYI</sequence>
<reference evidence="1 2" key="1">
    <citation type="submission" date="2015-04" db="EMBL/GenBank/DDBJ databases">
        <authorList>
            <person name="Syromyatnikov M.Y."/>
            <person name="Popov V.N."/>
        </authorList>
    </citation>
    <scope>NUCLEOTIDE SEQUENCE [LARGE SCALE GENOMIC DNA]</scope>
</reference>
<dbReference type="Proteomes" id="UP000183832">
    <property type="component" value="Unassembled WGS sequence"/>
</dbReference>
<proteinExistence type="predicted"/>
<name>A0A1J1HMH2_9DIPT</name>
<dbReference type="AlphaFoldDB" id="A0A1J1HMH2"/>
<gene>
    <name evidence="1" type="ORF">CLUMA_CG001234</name>
</gene>